<sequence>MKNLATPMVEPCYFFFNGGCYRPCGHSHCPPQHELAIWKQIWAKRNSKKQKYQTGVSNEEMEYFKKKMREYLEQQEEMNMKIRMQSREIERQHDTINAMKCQRSSLIAAQSPVTVNNNYVNVVNVPENGNFRIRTTHTRYLQ</sequence>
<reference evidence="1 2" key="1">
    <citation type="journal article" date="2010" name="Cell">
        <title>The genome of Naegleria gruberi illuminates early eukaryotic versatility.</title>
        <authorList>
            <person name="Fritz-Laylin L.K."/>
            <person name="Prochnik S.E."/>
            <person name="Ginger M.L."/>
            <person name="Dacks J.B."/>
            <person name="Carpenter M.L."/>
            <person name="Field M.C."/>
            <person name="Kuo A."/>
            <person name="Paredez A."/>
            <person name="Chapman J."/>
            <person name="Pham J."/>
            <person name="Shu S."/>
            <person name="Neupane R."/>
            <person name="Cipriano M."/>
            <person name="Mancuso J."/>
            <person name="Tu H."/>
            <person name="Salamov A."/>
            <person name="Lindquist E."/>
            <person name="Shapiro H."/>
            <person name="Lucas S."/>
            <person name="Grigoriev I.V."/>
            <person name="Cande W.Z."/>
            <person name="Fulton C."/>
            <person name="Rokhsar D.S."/>
            <person name="Dawson S.C."/>
        </authorList>
    </citation>
    <scope>NUCLEOTIDE SEQUENCE [LARGE SCALE GENOMIC DNA]</scope>
    <source>
        <strain evidence="1 2">NEG-M</strain>
    </source>
</reference>
<gene>
    <name evidence="1" type="ORF">NAEGRDRAFT_66796</name>
</gene>
<proteinExistence type="predicted"/>
<accession>D2VDC6</accession>
<dbReference type="RefSeq" id="XP_002677865.1">
    <property type="nucleotide sequence ID" value="XM_002677819.1"/>
</dbReference>
<dbReference type="VEuPathDB" id="AmoebaDB:NAEGRDRAFT_66796"/>
<keyword evidence="2" id="KW-1185">Reference proteome</keyword>
<evidence type="ECO:0000313" key="1">
    <source>
        <dbReference type="EMBL" id="EFC45121.1"/>
    </source>
</evidence>
<dbReference type="Proteomes" id="UP000006671">
    <property type="component" value="Unassembled WGS sequence"/>
</dbReference>
<protein>
    <submittedName>
        <fullName evidence="1">Predicted protein</fullName>
    </submittedName>
</protein>
<dbReference type="KEGG" id="ngr:NAEGRDRAFT_66796"/>
<evidence type="ECO:0000313" key="2">
    <source>
        <dbReference type="Proteomes" id="UP000006671"/>
    </source>
</evidence>
<dbReference type="InParanoid" id="D2VDC6"/>
<dbReference type="AlphaFoldDB" id="D2VDC6"/>
<dbReference type="GeneID" id="8850344"/>
<dbReference type="EMBL" id="GG738864">
    <property type="protein sequence ID" value="EFC45121.1"/>
    <property type="molecule type" value="Genomic_DNA"/>
</dbReference>
<name>D2VDC6_NAEGR</name>
<organism evidence="2">
    <name type="scientific">Naegleria gruberi</name>
    <name type="common">Amoeba</name>
    <dbReference type="NCBI Taxonomy" id="5762"/>
    <lineage>
        <taxon>Eukaryota</taxon>
        <taxon>Discoba</taxon>
        <taxon>Heterolobosea</taxon>
        <taxon>Tetramitia</taxon>
        <taxon>Eutetramitia</taxon>
        <taxon>Vahlkampfiidae</taxon>
        <taxon>Naegleria</taxon>
    </lineage>
</organism>